<evidence type="ECO:0000256" key="12">
    <source>
        <dbReference type="PROSITE-ProRule" id="PRU00169"/>
    </source>
</evidence>
<keyword evidence="9" id="KW-0378">Hydrolase</keyword>
<name>A0ABN8E8G2_9VIBR</name>
<dbReference type="CDD" id="cd00082">
    <property type="entry name" value="HisKA"/>
    <property type="match status" value="1"/>
</dbReference>
<feature type="domain" description="Response regulatory" evidence="16">
    <location>
        <begin position="1022"/>
        <end position="1138"/>
    </location>
</feature>
<feature type="transmembrane region" description="Helical" evidence="14">
    <location>
        <begin position="64"/>
        <end position="83"/>
    </location>
</feature>
<dbReference type="GO" id="GO:0004673">
    <property type="term" value="F:protein histidine kinase activity"/>
    <property type="evidence" value="ECO:0007669"/>
    <property type="project" value="UniProtKB-EC"/>
</dbReference>
<evidence type="ECO:0000313" key="18">
    <source>
        <dbReference type="Proteomes" id="UP000838748"/>
    </source>
</evidence>
<keyword evidence="5 12" id="KW-0597">Phosphoprotein</keyword>
<dbReference type="InterPro" id="IPR036890">
    <property type="entry name" value="HATPase_C_sf"/>
</dbReference>
<keyword evidence="7 14" id="KW-0812">Transmembrane</keyword>
<dbReference type="Gene3D" id="3.40.50.2300">
    <property type="match status" value="1"/>
</dbReference>
<evidence type="ECO:0000256" key="7">
    <source>
        <dbReference type="ARBA" id="ARBA00022692"/>
    </source>
</evidence>
<dbReference type="PANTHER" id="PTHR43047:SF9">
    <property type="entry name" value="HISTIDINE KINASE"/>
    <property type="match status" value="1"/>
</dbReference>
<dbReference type="SUPFAM" id="SSF55785">
    <property type="entry name" value="PYP-like sensor domain (PAS domain)"/>
    <property type="match status" value="1"/>
</dbReference>
<dbReference type="InterPro" id="IPR003661">
    <property type="entry name" value="HisK_dim/P_dom"/>
</dbReference>
<reference evidence="17" key="1">
    <citation type="submission" date="2021-11" db="EMBL/GenBank/DDBJ databases">
        <authorList>
            <person name="Rodrigo-Torres L."/>
            <person name="Arahal R. D."/>
            <person name="Lucena T."/>
        </authorList>
    </citation>
    <scope>NUCLEOTIDE SEQUENCE</scope>
    <source>
        <strain evidence="17">CECT 7928</strain>
    </source>
</reference>
<keyword evidence="6 17" id="KW-0808">Transferase</keyword>
<evidence type="ECO:0000256" key="8">
    <source>
        <dbReference type="ARBA" id="ARBA00022777"/>
    </source>
</evidence>
<dbReference type="InterPro" id="IPR001789">
    <property type="entry name" value="Sig_transdc_resp-reg_receiver"/>
</dbReference>
<dbReference type="Pfam" id="PF00072">
    <property type="entry name" value="Response_reg"/>
    <property type="match status" value="1"/>
</dbReference>
<feature type="transmembrane region" description="Helical" evidence="14">
    <location>
        <begin position="430"/>
        <end position="454"/>
    </location>
</feature>
<evidence type="ECO:0000256" key="14">
    <source>
        <dbReference type="SAM" id="Phobius"/>
    </source>
</evidence>
<evidence type="ECO:0000256" key="9">
    <source>
        <dbReference type="ARBA" id="ARBA00022801"/>
    </source>
</evidence>
<feature type="transmembrane region" description="Helical" evidence="14">
    <location>
        <begin position="6"/>
        <end position="23"/>
    </location>
</feature>
<dbReference type="EMBL" id="CAKLDM010000003">
    <property type="protein sequence ID" value="CAH0542777.1"/>
    <property type="molecule type" value="Genomic_DNA"/>
</dbReference>
<dbReference type="SMART" id="SM00388">
    <property type="entry name" value="HisKA"/>
    <property type="match status" value="1"/>
</dbReference>
<dbReference type="SMART" id="SM00448">
    <property type="entry name" value="REC"/>
    <property type="match status" value="1"/>
</dbReference>
<feature type="transmembrane region" description="Helical" evidence="14">
    <location>
        <begin position="371"/>
        <end position="393"/>
    </location>
</feature>
<keyword evidence="11 14" id="KW-0472">Membrane</keyword>
<evidence type="ECO:0000256" key="4">
    <source>
        <dbReference type="ARBA" id="ARBA00012438"/>
    </source>
</evidence>
<dbReference type="RefSeq" id="WP_237363679.1">
    <property type="nucleotide sequence ID" value="NZ_CAKLDM010000003.1"/>
</dbReference>
<dbReference type="CDD" id="cd00156">
    <property type="entry name" value="REC"/>
    <property type="match status" value="1"/>
</dbReference>
<evidence type="ECO:0000259" key="15">
    <source>
        <dbReference type="PROSITE" id="PS50109"/>
    </source>
</evidence>
<dbReference type="PROSITE" id="PS50110">
    <property type="entry name" value="RESPONSE_REGULATORY"/>
    <property type="match status" value="1"/>
</dbReference>
<feature type="transmembrane region" description="Helical" evidence="14">
    <location>
        <begin position="399"/>
        <end position="423"/>
    </location>
</feature>
<keyword evidence="13" id="KW-0175">Coiled coil</keyword>
<sequence>MDWLVVLLSLAYLGFLFVLAWYGDRNRDWLARRRAWIYSLSLAVYSTSWAFFGTIGQASLNPWAFLPVYVAPILVFVFGWKVLAKIILISKRENVSSIADFIAARYGKSHSLATVLTLCAVIGVLPYIALQIKGIILGLEVVSPSLVTHLGEYKELLSISIVVVLALFTILFGTQHLESSEHHRGLTKVIAFESIVKLVAYLAIGGLAIYLAIGDDRVNLLQIAKQTYQPPNWGTLIIHFVLSGVAIICLPRQFHMMVVENEKLYDLKKARIIFPLYLLLFAVFVLPIAWAGTALVGSSGGQSQVLSIPLMVGANKLALFAFIGGLSAAFGMVVVSTIALAIMLSNEIVVPYLLRRTKILGEQRNQFSHHLITARRAIIILLMFGAWLCYLVLENIQSLSAIGYLSFAAVGQFAPALIGGVYWRFGNRRGVYAGLAIGFCIWFLTLFSELGWLAGSADNNFLLWLITPLEHFNISTLDWGMLLSLLANTLLYVVFSLLTRTSLSERLHSSAFIGSPLPENENVNVYQSRVTVGELELLASRFVGRERMRVEFRQFWRTYGEKVEASQQAPSSLIRYTEKVLASVFGVSSAKLVLTSALQGRSMQLEDIATIMDEASELYDFSRGVLQGAIEHLDQGIAVIDKQLKLVAWNQKYKELFHFPSNLVKVGRPFADMIQFNAQHGLFGPGEANDHVRHRIFYLEKGASHTSTRQSPDGRVIEVHGNPMPGGGFVMRYTDITEFRNTEEALKQANETLEERVLERTQELETLNRELICARQKAEYESKSKSRFLAAVSHDLMQPLNAARLFASSLSEVAQDEEGKGLSSHIESALNAAEDLIGDLLDISRLESGKLDTNMSVFAINDVLCKLNAEFKALAVEQGIDFNMIPSSLYVKSDPKLLRRVIQNFLTNAFRYNPQGKVVVGIRRVKGLARIEVWDNGQGIDEGKQREIFEEFTRGSSCSQKGLGLGLAISKGIANVLGHQISMQSRLGKGSVFSISLPQANKPAVVSSKPIQPQGTNLHGVKVLCVDNEEKIRIAMNALLERWGCDVKVAADLEQSLAALDQGWVPSIVLSDYRLDGLLTGIDILTRLRAEISTTFLGVIISADRTENMTQSIHSEGFEFIPKPVKAIKLRAMLNQFVS</sequence>
<evidence type="ECO:0000256" key="10">
    <source>
        <dbReference type="ARBA" id="ARBA00022989"/>
    </source>
</evidence>
<dbReference type="InterPro" id="IPR036097">
    <property type="entry name" value="HisK_dim/P_sf"/>
</dbReference>
<keyword evidence="8 17" id="KW-0418">Kinase</keyword>
<feature type="transmembrane region" description="Helical" evidence="14">
    <location>
        <begin position="112"/>
        <end position="136"/>
    </location>
</feature>
<dbReference type="PRINTS" id="PR00344">
    <property type="entry name" value="BCTRLSENSOR"/>
</dbReference>
<feature type="transmembrane region" description="Helical" evidence="14">
    <location>
        <begin position="156"/>
        <end position="174"/>
    </location>
</feature>
<dbReference type="Gene3D" id="3.30.450.20">
    <property type="entry name" value="PAS domain"/>
    <property type="match status" value="1"/>
</dbReference>
<proteinExistence type="inferred from homology"/>
<gene>
    <name evidence="17" type="primary">rcsC_24</name>
    <name evidence="17" type="ORF">VMF7928_04200</name>
</gene>
<evidence type="ECO:0000256" key="3">
    <source>
        <dbReference type="ARBA" id="ARBA00006434"/>
    </source>
</evidence>
<dbReference type="CDD" id="cd00075">
    <property type="entry name" value="HATPase"/>
    <property type="match status" value="1"/>
</dbReference>
<keyword evidence="10 14" id="KW-1133">Transmembrane helix</keyword>
<protein>
    <recommendedName>
        <fullName evidence="4">histidine kinase</fullName>
        <ecNumber evidence="4">2.7.13.3</ecNumber>
    </recommendedName>
</protein>
<dbReference type="SUPFAM" id="SSF47384">
    <property type="entry name" value="Homodimeric domain of signal transducing histidine kinase"/>
    <property type="match status" value="1"/>
</dbReference>
<dbReference type="PROSITE" id="PS50109">
    <property type="entry name" value="HIS_KIN"/>
    <property type="match status" value="1"/>
</dbReference>
<feature type="coiled-coil region" evidence="13">
    <location>
        <begin position="736"/>
        <end position="770"/>
    </location>
</feature>
<dbReference type="InterPro" id="IPR038377">
    <property type="entry name" value="Na/Glc_symporter_sf"/>
</dbReference>
<evidence type="ECO:0000256" key="2">
    <source>
        <dbReference type="ARBA" id="ARBA00004141"/>
    </source>
</evidence>
<dbReference type="InterPro" id="IPR035965">
    <property type="entry name" value="PAS-like_dom_sf"/>
</dbReference>
<dbReference type="CDD" id="cd10322">
    <property type="entry name" value="SLC5sbd"/>
    <property type="match status" value="1"/>
</dbReference>
<feature type="transmembrane region" description="Helical" evidence="14">
    <location>
        <begin position="317"/>
        <end position="350"/>
    </location>
</feature>
<dbReference type="PANTHER" id="PTHR43047">
    <property type="entry name" value="TWO-COMPONENT HISTIDINE PROTEIN KINASE"/>
    <property type="match status" value="1"/>
</dbReference>
<evidence type="ECO:0000256" key="13">
    <source>
        <dbReference type="SAM" id="Coils"/>
    </source>
</evidence>
<dbReference type="Pfam" id="PF02518">
    <property type="entry name" value="HATPase_c"/>
    <property type="match status" value="1"/>
</dbReference>
<dbReference type="Gene3D" id="1.20.1730.10">
    <property type="entry name" value="Sodium/glucose cotransporter"/>
    <property type="match status" value="1"/>
</dbReference>
<dbReference type="Pfam" id="PF00512">
    <property type="entry name" value="HisKA"/>
    <property type="match status" value="1"/>
</dbReference>
<evidence type="ECO:0000256" key="6">
    <source>
        <dbReference type="ARBA" id="ARBA00022679"/>
    </source>
</evidence>
<organism evidence="17 18">
    <name type="scientific">Vibrio marisflavi CECT 7928</name>
    <dbReference type="NCBI Taxonomy" id="634439"/>
    <lineage>
        <taxon>Bacteria</taxon>
        <taxon>Pseudomonadati</taxon>
        <taxon>Pseudomonadota</taxon>
        <taxon>Gammaproteobacteria</taxon>
        <taxon>Vibrionales</taxon>
        <taxon>Vibrionaceae</taxon>
        <taxon>Vibrio</taxon>
    </lineage>
</organism>
<dbReference type="Proteomes" id="UP000838748">
    <property type="component" value="Unassembled WGS sequence"/>
</dbReference>
<dbReference type="InterPro" id="IPR001734">
    <property type="entry name" value="Na/solute_symporter"/>
</dbReference>
<dbReference type="InterPro" id="IPR003594">
    <property type="entry name" value="HATPase_dom"/>
</dbReference>
<dbReference type="PROSITE" id="PS50283">
    <property type="entry name" value="NA_SOLUT_SYMP_3"/>
    <property type="match status" value="1"/>
</dbReference>
<dbReference type="Gene3D" id="1.10.287.130">
    <property type="match status" value="1"/>
</dbReference>
<dbReference type="InterPro" id="IPR005467">
    <property type="entry name" value="His_kinase_dom"/>
</dbReference>
<feature type="domain" description="Histidine kinase" evidence="15">
    <location>
        <begin position="791"/>
        <end position="1001"/>
    </location>
</feature>
<feature type="transmembrane region" description="Helical" evidence="14">
    <location>
        <begin position="272"/>
        <end position="297"/>
    </location>
</feature>
<feature type="transmembrane region" description="Helical" evidence="14">
    <location>
        <begin position="233"/>
        <end position="251"/>
    </location>
</feature>
<dbReference type="InterPro" id="IPR004358">
    <property type="entry name" value="Sig_transdc_His_kin-like_C"/>
</dbReference>
<dbReference type="Gene3D" id="3.30.565.10">
    <property type="entry name" value="Histidine kinase-like ATPase, C-terminal domain"/>
    <property type="match status" value="1"/>
</dbReference>
<dbReference type="InterPro" id="IPR011006">
    <property type="entry name" value="CheY-like_superfamily"/>
</dbReference>
<evidence type="ECO:0000259" key="16">
    <source>
        <dbReference type="PROSITE" id="PS50110"/>
    </source>
</evidence>
<comment type="catalytic activity">
    <reaction evidence="1">
        <text>ATP + protein L-histidine = ADP + protein N-phospho-L-histidine.</text>
        <dbReference type="EC" id="2.7.13.3"/>
    </reaction>
</comment>
<comment type="caution">
    <text evidence="17">The sequence shown here is derived from an EMBL/GenBank/DDBJ whole genome shotgun (WGS) entry which is preliminary data.</text>
</comment>
<feature type="transmembrane region" description="Helical" evidence="14">
    <location>
        <begin position="195"/>
        <end position="213"/>
    </location>
</feature>
<evidence type="ECO:0000313" key="17">
    <source>
        <dbReference type="EMBL" id="CAH0542777.1"/>
    </source>
</evidence>
<evidence type="ECO:0000256" key="11">
    <source>
        <dbReference type="ARBA" id="ARBA00023136"/>
    </source>
</evidence>
<feature type="modified residue" description="4-aspartylphosphate" evidence="12">
    <location>
        <position position="1072"/>
    </location>
</feature>
<evidence type="ECO:0000256" key="5">
    <source>
        <dbReference type="ARBA" id="ARBA00022553"/>
    </source>
</evidence>
<dbReference type="SMART" id="SM00387">
    <property type="entry name" value="HATPase_c"/>
    <property type="match status" value="1"/>
</dbReference>
<accession>A0ABN8E8G2</accession>
<dbReference type="SUPFAM" id="SSF55874">
    <property type="entry name" value="ATPase domain of HSP90 chaperone/DNA topoisomerase II/histidine kinase"/>
    <property type="match status" value="1"/>
</dbReference>
<keyword evidence="18" id="KW-1185">Reference proteome</keyword>
<feature type="transmembrane region" description="Helical" evidence="14">
    <location>
        <begin position="35"/>
        <end position="52"/>
    </location>
</feature>
<dbReference type="SUPFAM" id="SSF52172">
    <property type="entry name" value="CheY-like"/>
    <property type="match status" value="1"/>
</dbReference>
<evidence type="ECO:0000256" key="1">
    <source>
        <dbReference type="ARBA" id="ARBA00000085"/>
    </source>
</evidence>
<comment type="subcellular location">
    <subcellularLocation>
        <location evidence="2">Membrane</location>
        <topology evidence="2">Multi-pass membrane protein</topology>
    </subcellularLocation>
</comment>
<dbReference type="Pfam" id="PF12860">
    <property type="entry name" value="PAS_7"/>
    <property type="match status" value="1"/>
</dbReference>
<dbReference type="EC" id="2.7.13.3" evidence="4"/>
<comment type="similarity">
    <text evidence="3">Belongs to the sodium:solute symporter (SSF) (TC 2.A.21) family.</text>
</comment>